<feature type="transmembrane region" description="Helical" evidence="12">
    <location>
        <begin position="300"/>
        <end position="333"/>
    </location>
</feature>
<dbReference type="SUPFAM" id="SSF88713">
    <property type="entry name" value="Glycoside hydrolase/deacetylase"/>
    <property type="match status" value="1"/>
</dbReference>
<dbReference type="FunFam" id="3.20.110.10:FF:000012">
    <property type="entry name" value="Alpha-mannosidase B"/>
    <property type="match status" value="1"/>
</dbReference>
<keyword evidence="12" id="KW-0472">Membrane</keyword>
<comment type="similarity">
    <text evidence="3">Belongs to the glycosyl hydrolase 38 family.</text>
</comment>
<evidence type="ECO:0000313" key="15">
    <source>
        <dbReference type="Proteomes" id="UP000695562"/>
    </source>
</evidence>
<protein>
    <recommendedName>
        <fullName evidence="4">alpha-mannosidase</fullName>
        <ecNumber evidence="4">3.2.1.24</ecNumber>
    </recommendedName>
</protein>
<evidence type="ECO:0000256" key="5">
    <source>
        <dbReference type="ARBA" id="ARBA00022723"/>
    </source>
</evidence>
<evidence type="ECO:0000256" key="9">
    <source>
        <dbReference type="ARBA" id="ARBA00023157"/>
    </source>
</evidence>
<evidence type="ECO:0000256" key="2">
    <source>
        <dbReference type="ARBA" id="ARBA00001947"/>
    </source>
</evidence>
<keyword evidence="8" id="KW-0862">Zinc</keyword>
<dbReference type="InterPro" id="IPR027291">
    <property type="entry name" value="Glyco_hydro_38_N_sf"/>
</dbReference>
<keyword evidence="5" id="KW-0479">Metal-binding</keyword>
<dbReference type="InterPro" id="IPR011682">
    <property type="entry name" value="Glyco_hydro_38_C"/>
</dbReference>
<evidence type="ECO:0000256" key="12">
    <source>
        <dbReference type="SAM" id="Phobius"/>
    </source>
</evidence>
<dbReference type="Gene3D" id="1.20.1270.50">
    <property type="entry name" value="Glycoside hydrolase family 38, central domain"/>
    <property type="match status" value="1"/>
</dbReference>
<feature type="transmembrane region" description="Helical" evidence="12">
    <location>
        <begin position="542"/>
        <end position="562"/>
    </location>
</feature>
<gene>
    <name evidence="14" type="ORF">CYY_009755</name>
</gene>
<dbReference type="InterPro" id="IPR011013">
    <property type="entry name" value="Gal_mutarotase_sf_dom"/>
</dbReference>
<dbReference type="InterPro" id="IPR000602">
    <property type="entry name" value="Glyco_hydro_38_N"/>
</dbReference>
<comment type="catalytic activity">
    <reaction evidence="1">
        <text>Hydrolysis of terminal, non-reducing alpha-D-mannose residues in alpha-D-mannosides.</text>
        <dbReference type="EC" id="3.2.1.24"/>
    </reaction>
</comment>
<name>A0A8J4UPA0_9MYCE</name>
<accession>A0A8J4UPA0</accession>
<keyword evidence="11" id="KW-0326">Glycosidase</keyword>
<evidence type="ECO:0000256" key="10">
    <source>
        <dbReference type="ARBA" id="ARBA00023180"/>
    </source>
</evidence>
<feature type="domain" description="Glycoside hydrolase family 38 central" evidence="13">
    <location>
        <begin position="838"/>
        <end position="921"/>
    </location>
</feature>
<evidence type="ECO:0000313" key="14">
    <source>
        <dbReference type="EMBL" id="KAF2068926.1"/>
    </source>
</evidence>
<dbReference type="Pfam" id="PF07748">
    <property type="entry name" value="Glyco_hydro_38C"/>
    <property type="match status" value="1"/>
</dbReference>
<dbReference type="GO" id="GO:0042765">
    <property type="term" value="C:GPI-anchor transamidase complex"/>
    <property type="evidence" value="ECO:0007669"/>
    <property type="project" value="InterPro"/>
</dbReference>
<dbReference type="InterPro" id="IPR011330">
    <property type="entry name" value="Glyco_hydro/deAcase_b/a-brl"/>
</dbReference>
<keyword evidence="9" id="KW-1015">Disulfide bond</keyword>
<dbReference type="InterPro" id="IPR007246">
    <property type="entry name" value="Gaa1"/>
</dbReference>
<evidence type="ECO:0000256" key="1">
    <source>
        <dbReference type="ARBA" id="ARBA00000365"/>
    </source>
</evidence>
<keyword evidence="12" id="KW-1133">Transmembrane helix</keyword>
<dbReference type="GO" id="GO:0005764">
    <property type="term" value="C:lysosome"/>
    <property type="evidence" value="ECO:0007669"/>
    <property type="project" value="TreeGrafter"/>
</dbReference>
<dbReference type="OrthoDB" id="2016903at2759"/>
<keyword evidence="10" id="KW-0325">Glycoprotein</keyword>
<evidence type="ECO:0000256" key="6">
    <source>
        <dbReference type="ARBA" id="ARBA00022729"/>
    </source>
</evidence>
<feature type="transmembrane region" description="Helical" evidence="12">
    <location>
        <begin position="340"/>
        <end position="362"/>
    </location>
</feature>
<dbReference type="PANTHER" id="PTHR11607">
    <property type="entry name" value="ALPHA-MANNOSIDASE"/>
    <property type="match status" value="1"/>
</dbReference>
<keyword evidence="7" id="KW-0378">Hydrolase</keyword>
<evidence type="ECO:0000256" key="7">
    <source>
        <dbReference type="ARBA" id="ARBA00022801"/>
    </source>
</evidence>
<dbReference type="GO" id="GO:0030246">
    <property type="term" value="F:carbohydrate binding"/>
    <property type="evidence" value="ECO:0007669"/>
    <property type="project" value="InterPro"/>
</dbReference>
<dbReference type="Gene3D" id="2.60.40.1360">
    <property type="match status" value="1"/>
</dbReference>
<dbReference type="GO" id="GO:0006013">
    <property type="term" value="P:mannose metabolic process"/>
    <property type="evidence" value="ECO:0007669"/>
    <property type="project" value="InterPro"/>
</dbReference>
<dbReference type="Pfam" id="PF04114">
    <property type="entry name" value="Gaa1"/>
    <property type="match status" value="1"/>
</dbReference>
<comment type="caution">
    <text evidence="14">The sequence shown here is derived from an EMBL/GenBank/DDBJ whole genome shotgun (WGS) entry which is preliminary data.</text>
</comment>
<dbReference type="Pfam" id="PF09261">
    <property type="entry name" value="Alpha-mann_mid"/>
    <property type="match status" value="1"/>
</dbReference>
<dbReference type="Gene3D" id="2.60.40.1180">
    <property type="entry name" value="Golgi alpha-mannosidase II"/>
    <property type="match status" value="1"/>
</dbReference>
<dbReference type="Pfam" id="PF17677">
    <property type="entry name" value="Glyco_hydro38C2"/>
    <property type="match status" value="1"/>
</dbReference>
<keyword evidence="6" id="KW-0732">Signal</keyword>
<dbReference type="Pfam" id="PF01074">
    <property type="entry name" value="Glyco_hydro_38N"/>
    <property type="match status" value="1"/>
</dbReference>
<evidence type="ECO:0000256" key="11">
    <source>
        <dbReference type="ARBA" id="ARBA00023295"/>
    </source>
</evidence>
<feature type="transmembrane region" description="Helical" evidence="12">
    <location>
        <begin position="502"/>
        <end position="522"/>
    </location>
</feature>
<dbReference type="Gene3D" id="3.20.110.10">
    <property type="entry name" value="Glycoside hydrolase 38, N terminal domain"/>
    <property type="match status" value="1"/>
</dbReference>
<dbReference type="InterPro" id="IPR013780">
    <property type="entry name" value="Glyco_hydro_b"/>
</dbReference>
<evidence type="ECO:0000256" key="8">
    <source>
        <dbReference type="ARBA" id="ARBA00022833"/>
    </source>
</evidence>
<feature type="transmembrane region" description="Helical" evidence="12">
    <location>
        <begin position="445"/>
        <end position="466"/>
    </location>
</feature>
<dbReference type="Proteomes" id="UP000695562">
    <property type="component" value="Unassembled WGS sequence"/>
</dbReference>
<dbReference type="FunFam" id="1.20.1270.50:FF:000001">
    <property type="entry name" value="Alpha-mannosidase"/>
    <property type="match status" value="1"/>
</dbReference>
<dbReference type="SUPFAM" id="SSF74650">
    <property type="entry name" value="Galactose mutarotase-like"/>
    <property type="match status" value="1"/>
</dbReference>
<evidence type="ECO:0000259" key="13">
    <source>
        <dbReference type="SMART" id="SM00872"/>
    </source>
</evidence>
<dbReference type="GO" id="GO:0046872">
    <property type="term" value="F:metal ion binding"/>
    <property type="evidence" value="ECO:0007669"/>
    <property type="project" value="UniProtKB-KW"/>
</dbReference>
<dbReference type="InterPro" id="IPR041147">
    <property type="entry name" value="GH38_C"/>
</dbReference>
<dbReference type="SMART" id="SM00872">
    <property type="entry name" value="Alpha-mann_mid"/>
    <property type="match status" value="1"/>
</dbReference>
<organism evidence="14 15">
    <name type="scientific">Polysphondylium violaceum</name>
    <dbReference type="NCBI Taxonomy" id="133409"/>
    <lineage>
        <taxon>Eukaryota</taxon>
        <taxon>Amoebozoa</taxon>
        <taxon>Evosea</taxon>
        <taxon>Eumycetozoa</taxon>
        <taxon>Dictyostelia</taxon>
        <taxon>Dictyosteliales</taxon>
        <taxon>Dictyosteliaceae</taxon>
        <taxon>Polysphondylium</taxon>
    </lineage>
</organism>
<feature type="transmembrane region" description="Helical" evidence="12">
    <location>
        <begin position="472"/>
        <end position="490"/>
    </location>
</feature>
<dbReference type="PANTHER" id="PTHR11607:SF19">
    <property type="entry name" value="ALPHA-MANNOSIDASE B"/>
    <property type="match status" value="1"/>
</dbReference>
<feature type="non-terminal residue" evidence="14">
    <location>
        <position position="1457"/>
    </location>
</feature>
<keyword evidence="15" id="KW-1185">Reference proteome</keyword>
<comment type="cofactor">
    <cofactor evidence="2">
        <name>Zn(2+)</name>
        <dbReference type="ChEBI" id="CHEBI:29105"/>
    </cofactor>
</comment>
<reference evidence="14" key="1">
    <citation type="submission" date="2020-01" db="EMBL/GenBank/DDBJ databases">
        <title>Development of genomics and gene disruption for Polysphondylium violaceum indicates a role for the polyketide synthase stlB in stalk morphogenesis.</title>
        <authorList>
            <person name="Narita B."/>
            <person name="Kawabe Y."/>
            <person name="Kin K."/>
            <person name="Saito T."/>
            <person name="Gibbs R."/>
            <person name="Kuspa A."/>
            <person name="Muzny D."/>
            <person name="Queller D."/>
            <person name="Richards S."/>
            <person name="Strassman J."/>
            <person name="Sucgang R."/>
            <person name="Worley K."/>
            <person name="Schaap P."/>
        </authorList>
    </citation>
    <scope>NUCLEOTIDE SEQUENCE</scope>
    <source>
        <strain evidence="14">QSvi11</strain>
    </source>
</reference>
<dbReference type="InterPro" id="IPR015341">
    <property type="entry name" value="Glyco_hydro_38_cen"/>
</dbReference>
<dbReference type="EMBL" id="AJWJ01000796">
    <property type="protein sequence ID" value="KAF2068926.1"/>
    <property type="molecule type" value="Genomic_DNA"/>
</dbReference>
<evidence type="ECO:0000256" key="4">
    <source>
        <dbReference type="ARBA" id="ARBA00012752"/>
    </source>
</evidence>
<proteinExistence type="inferred from homology"/>
<dbReference type="Gene3D" id="2.70.98.30">
    <property type="entry name" value="Golgi alpha-mannosidase II, domain 4"/>
    <property type="match status" value="1"/>
</dbReference>
<dbReference type="SUPFAM" id="SSF88688">
    <property type="entry name" value="Families 57/38 glycoside transferase middle domain"/>
    <property type="match status" value="1"/>
</dbReference>
<dbReference type="EC" id="3.2.1.24" evidence="4"/>
<feature type="transmembrane region" description="Helical" evidence="12">
    <location>
        <begin position="404"/>
        <end position="424"/>
    </location>
</feature>
<feature type="transmembrane region" description="Helical" evidence="12">
    <location>
        <begin position="1015"/>
        <end position="1036"/>
    </location>
</feature>
<dbReference type="InterPro" id="IPR028995">
    <property type="entry name" value="Glyco_hydro_57/38_cen_sf"/>
</dbReference>
<dbReference type="InterPro" id="IPR037094">
    <property type="entry name" value="Glyco_hydro_38_cen_sf"/>
</dbReference>
<keyword evidence="12" id="KW-0812">Transmembrane</keyword>
<sequence>KVGVNVIGINQAINSLGTESFVFTTSFDQWHSAGSVGFLLGFSKFIKQTRWQARDIIYVFSTEGGEDNGGTSMDISGISVWLHDYHSSNNINIQNLNYMTTIKQKGWTENNQRIMRAGQIYGAIGFDRIGRNSNNNINNNNNNNNNTDSNQQQKVVVYPEGLEGSLSNLDIINVITTTSFLNDIPAGINTHLQNEPVEGSLYGLLVFMWNSALSMPRSNHAIFTRYGINSVGISTDSSHNVWDFDFLNTPFHHKFKNRLDNNNSLSSFNNQTFYNLGKIMETVIHHLHNADEQLHQSYRWYMMAGAVFFIDLGQALLPVIVFNVGIFILLISLGLSTNDIAIKILLSLPWFIATLIYCLLQLCLPKLLSSNFISILPNRDLNPSNLLSFDWIQGIFKNNIENQIIGFSILYLVLCFIIYLVILLPISRYFTNSLLKQFPQYKNDWFGLQTILLLYYSLLGLMGMMLNNQFTCLFIVLSLPTLHFTCYLLVRNTKSIILKSIWMLVCLISHPIFLVFEFWSIWSIGWKKLFIGILLAYDNWGYLFYPFFIFGLQPIFFVRQLVNNKQLYFIGGGWAQNDEAAAHYEAIINQMTLGHQFLLSEFGVTPSVGWQIDPFGPSTLTATAFSLMSFKYHVIDRLDDRLKHIYTNTPDIKNSGSMISNQDFEFIWYPSNNYGRELSIFTHILDNMYTSPSLCVYPNASDPNFSICTGFDFEGDPDINPPINESNINERASILVEIIKQRSSYYRHNNLLLPFGSDFRFQDATVEFINMDKLIKYINTNTSFGVNIQYSTLDDYFDTVFQEVVNVNETFPEIQGQDYYTYTMCLTTDYQLYNTCVNYWSGYFTSYPLLKQTARDSDSLLRNAEILYSLASAYGNGFDFDFTPSYESLSYHRNVSGILTHHDAITGTAKEYVRDDYFQMLYQAQNQTLQNAIPSLVEFLLANKSIPFNYTTDSSILLDIKNDDVYAVSFTNSLAWDRQEFVCLEISNQYIAVYNDKLESIESQIVNRIDKGGKFYLYFMVNTPALGINTFFILGLSSTTNSNQFIFENSNIISKPILPFYSNNINIKSSSSISIGNSLFNLNFKFNTKNNNILRLESFDDLARNIKSIPLVQELIEYESKNDDAYKFRPKDYPTTLLAETPQFYYTQGPIIQLITIVYSNNCSQSFSVYNSTFNNGSFLNSNQYFEIENIVSVGWNKEISMRFNTSINNGQTFYTNNGVEVLQRNFIEKFNDSSPSSLISGNFYPVINTGYIVDQHNQLTVLSKQTNGASSQDNGVFEYLLIRRSNFTQWSVGEPMNDISNPSLKFRILFGTPNNVESIRTPHSIIFENPLMPVFTSSVQQVGLLKWINTFNTRFEPLTHSFPYNLHLVTLTKQWIDSSTNIIRLMNIYEINQNQQYSQPLNVNINSLFNLNFNISAVYETNLSANQKISNLEYDILTTTLNPIQLKTFVFELNAK</sequence>
<evidence type="ECO:0000256" key="3">
    <source>
        <dbReference type="ARBA" id="ARBA00009792"/>
    </source>
</evidence>
<dbReference type="GO" id="GO:0004559">
    <property type="term" value="F:alpha-mannosidase activity"/>
    <property type="evidence" value="ECO:0007669"/>
    <property type="project" value="UniProtKB-EC"/>
</dbReference>
<dbReference type="InterPro" id="IPR050843">
    <property type="entry name" value="Glycosyl_Hydrlase_38"/>
</dbReference>